<dbReference type="InterPro" id="IPR016187">
    <property type="entry name" value="CTDL_fold"/>
</dbReference>
<reference evidence="5" key="1">
    <citation type="submission" date="2020-08" db="EMBL/GenBank/DDBJ databases">
        <title>Genome public.</title>
        <authorList>
            <person name="Liu C."/>
            <person name="Sun Q."/>
        </authorList>
    </citation>
    <scope>NUCLEOTIDE SEQUENCE</scope>
    <source>
        <strain evidence="5">H8</strain>
    </source>
</reference>
<accession>A0A926HXE1</accession>
<keyword evidence="6" id="KW-1185">Reference proteome</keyword>
<dbReference type="InterPro" id="IPR001304">
    <property type="entry name" value="C-type_lectin-like"/>
</dbReference>
<feature type="chain" id="PRO_5039148086" evidence="2">
    <location>
        <begin position="24"/>
        <end position="488"/>
    </location>
</feature>
<sequence length="488" mass="54871">MKKIACLFFAAFFLFATCLVCTAASDEVTTFAGTYEGWYYANQGQTGLTLTVNEDGTGIFEFYNMPGKSNAKDGSYTVYVSYDGGKYVVEGDEWINHPSGYSFVSLSGTLADGVYTGLVSENSSWEFVLIRNNESYQQLTDSIYQNHSYQRFDEGLTWTQAKARCEELGGHLVTITSEAEQKFVEGLLEGGSKKQYWIGATTAEGSPAWITGEVFSYSNWDSIEPNSHTRSDGEKEQYVQIYNTANPAVGSSRRFAWNDMYNDNTYPGEEDNFSADTIGFICEWETWADSAEWSTSELQEAADIGLIPDVLVGKDMTQPVTRGEFAAICVELFESMTDGRAVMSSECKFKDIGENENRNYILKAYNIGAVAGYSEEQFAPDEWITREQLATMLCRVYKRSEWPEWTLATDEQFTINYSGVPKYADDEEISEYAKPSVYFMTKYGVISGIGDELFAPRNTNSKQEAERYANATREQALVMSLRSFKNLQ</sequence>
<dbReference type="Pfam" id="PF00059">
    <property type="entry name" value="Lectin_C"/>
    <property type="match status" value="1"/>
</dbReference>
<dbReference type="Pfam" id="PF00395">
    <property type="entry name" value="SLH"/>
    <property type="match status" value="2"/>
</dbReference>
<feature type="domain" description="C-type lectin" evidence="3">
    <location>
        <begin position="144"/>
        <end position="259"/>
    </location>
</feature>
<evidence type="ECO:0000259" key="3">
    <source>
        <dbReference type="PROSITE" id="PS50041"/>
    </source>
</evidence>
<dbReference type="Proteomes" id="UP000611762">
    <property type="component" value="Unassembled WGS sequence"/>
</dbReference>
<feature type="domain" description="SLH" evidence="4">
    <location>
        <begin position="344"/>
        <end position="407"/>
    </location>
</feature>
<dbReference type="PROSITE" id="PS50041">
    <property type="entry name" value="C_TYPE_LECTIN_2"/>
    <property type="match status" value="1"/>
</dbReference>
<dbReference type="InterPro" id="IPR050111">
    <property type="entry name" value="C-type_lectin/snaclec_domain"/>
</dbReference>
<dbReference type="CDD" id="cd00037">
    <property type="entry name" value="CLECT"/>
    <property type="match status" value="1"/>
</dbReference>
<dbReference type="RefSeq" id="WP_249311136.1">
    <property type="nucleotide sequence ID" value="NZ_JACRSU010000001.1"/>
</dbReference>
<feature type="signal peptide" evidence="2">
    <location>
        <begin position="1"/>
        <end position="23"/>
    </location>
</feature>
<name>A0A926HXE1_9FIRM</name>
<dbReference type="PROSITE" id="PS51272">
    <property type="entry name" value="SLH"/>
    <property type="match status" value="2"/>
</dbReference>
<comment type="caution">
    <text evidence="5">The sequence shown here is derived from an EMBL/GenBank/DDBJ whole genome shotgun (WGS) entry which is preliminary data.</text>
</comment>
<protein>
    <submittedName>
        <fullName evidence="5">S-layer homology domain-containing protein</fullName>
    </submittedName>
</protein>
<dbReference type="PANTHER" id="PTHR22803">
    <property type="entry name" value="MANNOSE, PHOSPHOLIPASE, LECTIN RECEPTOR RELATED"/>
    <property type="match status" value="1"/>
</dbReference>
<gene>
    <name evidence="5" type="ORF">H8698_03155</name>
</gene>
<dbReference type="InterPro" id="IPR016186">
    <property type="entry name" value="C-type_lectin-like/link_sf"/>
</dbReference>
<keyword evidence="2" id="KW-0732">Signal</keyword>
<dbReference type="SUPFAM" id="SSF56436">
    <property type="entry name" value="C-type lectin-like"/>
    <property type="match status" value="1"/>
</dbReference>
<dbReference type="EMBL" id="JACRSU010000001">
    <property type="protein sequence ID" value="MBC8539974.1"/>
    <property type="molecule type" value="Genomic_DNA"/>
</dbReference>
<dbReference type="Gene3D" id="3.10.100.10">
    <property type="entry name" value="Mannose-Binding Protein A, subunit A"/>
    <property type="match status" value="1"/>
</dbReference>
<feature type="domain" description="SLH" evidence="4">
    <location>
        <begin position="420"/>
        <end position="488"/>
    </location>
</feature>
<keyword evidence="1" id="KW-0677">Repeat</keyword>
<evidence type="ECO:0000256" key="1">
    <source>
        <dbReference type="ARBA" id="ARBA00022737"/>
    </source>
</evidence>
<evidence type="ECO:0000256" key="2">
    <source>
        <dbReference type="SAM" id="SignalP"/>
    </source>
</evidence>
<dbReference type="AlphaFoldDB" id="A0A926HXE1"/>
<evidence type="ECO:0000313" key="5">
    <source>
        <dbReference type="EMBL" id="MBC8539974.1"/>
    </source>
</evidence>
<organism evidence="5 6">
    <name type="scientific">Congzhengia minquanensis</name>
    <dbReference type="NCBI Taxonomy" id="2763657"/>
    <lineage>
        <taxon>Bacteria</taxon>
        <taxon>Bacillati</taxon>
        <taxon>Bacillota</taxon>
        <taxon>Clostridia</taxon>
        <taxon>Eubacteriales</taxon>
        <taxon>Oscillospiraceae</taxon>
        <taxon>Congzhengia</taxon>
    </lineage>
</organism>
<evidence type="ECO:0000313" key="6">
    <source>
        <dbReference type="Proteomes" id="UP000611762"/>
    </source>
</evidence>
<dbReference type="SMART" id="SM00034">
    <property type="entry name" value="CLECT"/>
    <property type="match status" value="1"/>
</dbReference>
<evidence type="ECO:0000259" key="4">
    <source>
        <dbReference type="PROSITE" id="PS51272"/>
    </source>
</evidence>
<dbReference type="InterPro" id="IPR001119">
    <property type="entry name" value="SLH_dom"/>
</dbReference>
<proteinExistence type="predicted"/>